<keyword evidence="1" id="KW-0433">Leucine-rich repeat</keyword>
<name>A0A1V0SIX2_9VIRU</name>
<gene>
    <name evidence="4" type="ORF">Klosneuvirus_2_95</name>
</gene>
<dbReference type="PROSITE" id="PS50181">
    <property type="entry name" value="FBOX"/>
    <property type="match status" value="1"/>
</dbReference>
<feature type="domain" description="F-box" evidence="3">
    <location>
        <begin position="1"/>
        <end position="44"/>
    </location>
</feature>
<dbReference type="PROSITE" id="PS51450">
    <property type="entry name" value="LRR"/>
    <property type="match status" value="4"/>
</dbReference>
<dbReference type="InterPro" id="IPR001810">
    <property type="entry name" value="F-box_dom"/>
</dbReference>
<dbReference type="EMBL" id="KY684109">
    <property type="protein sequence ID" value="ARF11659.1"/>
    <property type="molecule type" value="Genomic_DNA"/>
</dbReference>
<protein>
    <submittedName>
        <fullName evidence="4">Leucine-rich repeat protein</fullName>
    </submittedName>
</protein>
<dbReference type="Pfam" id="PF12937">
    <property type="entry name" value="F-box-like"/>
    <property type="match status" value="1"/>
</dbReference>
<dbReference type="SUPFAM" id="SSF81383">
    <property type="entry name" value="F-box domain"/>
    <property type="match status" value="1"/>
</dbReference>
<evidence type="ECO:0000313" key="4">
    <source>
        <dbReference type="EMBL" id="ARF11659.1"/>
    </source>
</evidence>
<dbReference type="SMART" id="SM00369">
    <property type="entry name" value="LRR_TYP"/>
    <property type="match status" value="7"/>
</dbReference>
<sequence>MDILPEELLFEIFKYLEFNDIIRCGITNQWINHVSKKDILWFPMLKEIKSKGKLNPNKNKKTSCRKAYQYYIMYKKLKMIYECIYEKYSDSVKPLNRLKCRKTLEIRSLATKFPKCMDILKPSELHLRNHQLTELPEIVCNWIDLNIMMVCDGFLKKLNPNIGHLKNLKEVILSHNKLTLLPSEIGLLENLEVILLDENQLTILPIELNQLHKLKKLNVSHNQLIDFPKQILNLQELTELNLNDNQISYIPNQNISIDKLTTFFISYNQLTNLPYFIGLINSLTYLDVSNNQLVQLPESISNLINLTRFDCSQNKLNVLPAKFKRLISLENLNLSHNNLTKLPDDFNRLLNLHHLQLDDNKFNEIPKIFCHMEKLINVYMQNNNIKSMDIVYKKGEEMNICIFGNPNVIHILSKQFSTTRGILRLIEKNILINTNERKYWYSNFF</sequence>
<dbReference type="InterPro" id="IPR003591">
    <property type="entry name" value="Leu-rich_rpt_typical-subtyp"/>
</dbReference>
<dbReference type="Pfam" id="PF13855">
    <property type="entry name" value="LRR_8"/>
    <property type="match status" value="2"/>
</dbReference>
<dbReference type="SUPFAM" id="SSF52058">
    <property type="entry name" value="L domain-like"/>
    <property type="match status" value="1"/>
</dbReference>
<evidence type="ECO:0000259" key="3">
    <source>
        <dbReference type="PROSITE" id="PS50181"/>
    </source>
</evidence>
<proteinExistence type="predicted"/>
<dbReference type="InterPro" id="IPR032675">
    <property type="entry name" value="LRR_dom_sf"/>
</dbReference>
<dbReference type="PRINTS" id="PR00019">
    <property type="entry name" value="LEURICHRPT"/>
</dbReference>
<dbReference type="Gene3D" id="1.20.1280.50">
    <property type="match status" value="1"/>
</dbReference>
<dbReference type="InterPro" id="IPR036047">
    <property type="entry name" value="F-box-like_dom_sf"/>
</dbReference>
<dbReference type="SMART" id="SM00364">
    <property type="entry name" value="LRR_BAC"/>
    <property type="match status" value="8"/>
</dbReference>
<reference evidence="4" key="1">
    <citation type="journal article" date="2017" name="Science">
        <title>Giant viruses with an expanded complement of translation system components.</title>
        <authorList>
            <person name="Schulz F."/>
            <person name="Yutin N."/>
            <person name="Ivanova N.N."/>
            <person name="Ortega D.R."/>
            <person name="Lee T.K."/>
            <person name="Vierheilig J."/>
            <person name="Daims H."/>
            <person name="Horn M."/>
            <person name="Wagner M."/>
            <person name="Jensen G.J."/>
            <person name="Kyrpides N.C."/>
            <person name="Koonin E.V."/>
            <person name="Woyke T."/>
        </authorList>
    </citation>
    <scope>NUCLEOTIDE SEQUENCE</scope>
    <source>
        <strain evidence="4">KNV1</strain>
    </source>
</reference>
<dbReference type="InterPro" id="IPR001611">
    <property type="entry name" value="Leu-rich_rpt"/>
</dbReference>
<dbReference type="PANTHER" id="PTHR48051:SF1">
    <property type="entry name" value="RAS SUPPRESSOR PROTEIN 1"/>
    <property type="match status" value="1"/>
</dbReference>
<dbReference type="PANTHER" id="PTHR48051">
    <property type="match status" value="1"/>
</dbReference>
<dbReference type="InterPro" id="IPR050216">
    <property type="entry name" value="LRR_domain-containing"/>
</dbReference>
<evidence type="ECO:0000256" key="2">
    <source>
        <dbReference type="ARBA" id="ARBA00022737"/>
    </source>
</evidence>
<organism evidence="4">
    <name type="scientific">Klosneuvirus KNV1</name>
    <dbReference type="NCBI Taxonomy" id="1977640"/>
    <lineage>
        <taxon>Viruses</taxon>
        <taxon>Varidnaviria</taxon>
        <taxon>Bamfordvirae</taxon>
        <taxon>Nucleocytoviricota</taxon>
        <taxon>Megaviricetes</taxon>
        <taxon>Imitervirales</taxon>
        <taxon>Mimiviridae</taxon>
        <taxon>Klosneuvirinae</taxon>
        <taxon>Klosneuvirus</taxon>
    </lineage>
</organism>
<dbReference type="SMART" id="SM00256">
    <property type="entry name" value="FBOX"/>
    <property type="match status" value="1"/>
</dbReference>
<dbReference type="Pfam" id="PF00560">
    <property type="entry name" value="LRR_1"/>
    <property type="match status" value="1"/>
</dbReference>
<evidence type="ECO:0000256" key="1">
    <source>
        <dbReference type="ARBA" id="ARBA00022614"/>
    </source>
</evidence>
<keyword evidence="2" id="KW-0677">Repeat</keyword>
<dbReference type="Gene3D" id="3.80.10.10">
    <property type="entry name" value="Ribonuclease Inhibitor"/>
    <property type="match status" value="3"/>
</dbReference>
<accession>A0A1V0SIX2</accession>